<feature type="transmembrane region" description="Helical" evidence="2">
    <location>
        <begin position="749"/>
        <end position="773"/>
    </location>
</feature>
<reference evidence="3 4" key="1">
    <citation type="journal article" date="2021" name="Nat. Commun.">
        <title>Genetic determinants of endophytism in the Arabidopsis root mycobiome.</title>
        <authorList>
            <person name="Mesny F."/>
            <person name="Miyauchi S."/>
            <person name="Thiergart T."/>
            <person name="Pickel B."/>
            <person name="Atanasova L."/>
            <person name="Karlsson M."/>
            <person name="Huettel B."/>
            <person name="Barry K.W."/>
            <person name="Haridas S."/>
            <person name="Chen C."/>
            <person name="Bauer D."/>
            <person name="Andreopoulos W."/>
            <person name="Pangilinan J."/>
            <person name="LaButti K."/>
            <person name="Riley R."/>
            <person name="Lipzen A."/>
            <person name="Clum A."/>
            <person name="Drula E."/>
            <person name="Henrissat B."/>
            <person name="Kohler A."/>
            <person name="Grigoriev I.V."/>
            <person name="Martin F.M."/>
            <person name="Hacquard S."/>
        </authorList>
    </citation>
    <scope>NUCLEOTIDE SEQUENCE [LARGE SCALE GENOMIC DNA]</scope>
    <source>
        <strain evidence="3 4">MPI-SDFR-AT-0080</strain>
    </source>
</reference>
<gene>
    <name evidence="3" type="ORF">B0J12DRAFT_742028</name>
</gene>
<feature type="transmembrane region" description="Helical" evidence="2">
    <location>
        <begin position="148"/>
        <end position="167"/>
    </location>
</feature>
<keyword evidence="2" id="KW-0812">Transmembrane</keyword>
<feature type="region of interest" description="Disordered" evidence="1">
    <location>
        <begin position="614"/>
        <end position="633"/>
    </location>
</feature>
<feature type="region of interest" description="Disordered" evidence="1">
    <location>
        <begin position="1263"/>
        <end position="1288"/>
    </location>
</feature>
<dbReference type="PANTHER" id="PTHR37544">
    <property type="entry name" value="SPRAY-RELATED"/>
    <property type="match status" value="1"/>
</dbReference>
<dbReference type="EMBL" id="JAGTJR010000018">
    <property type="protein sequence ID" value="KAH7046057.1"/>
    <property type="molecule type" value="Genomic_DNA"/>
</dbReference>
<organism evidence="3 4">
    <name type="scientific">Macrophomina phaseolina</name>
    <dbReference type="NCBI Taxonomy" id="35725"/>
    <lineage>
        <taxon>Eukaryota</taxon>
        <taxon>Fungi</taxon>
        <taxon>Dikarya</taxon>
        <taxon>Ascomycota</taxon>
        <taxon>Pezizomycotina</taxon>
        <taxon>Dothideomycetes</taxon>
        <taxon>Dothideomycetes incertae sedis</taxon>
        <taxon>Botryosphaeriales</taxon>
        <taxon>Botryosphaeriaceae</taxon>
        <taxon>Macrophomina</taxon>
    </lineage>
</organism>
<feature type="compositionally biased region" description="Polar residues" evidence="1">
    <location>
        <begin position="616"/>
        <end position="632"/>
    </location>
</feature>
<proteinExistence type="predicted"/>
<feature type="compositionally biased region" description="Acidic residues" evidence="1">
    <location>
        <begin position="1276"/>
        <end position="1287"/>
    </location>
</feature>
<dbReference type="InterPro" id="IPR021840">
    <property type="entry name" value="DUF3433"/>
</dbReference>
<keyword evidence="2" id="KW-1133">Transmembrane helix</keyword>
<comment type="caution">
    <text evidence="3">The sequence shown here is derived from an EMBL/GenBank/DDBJ whole genome shotgun (WGS) entry which is preliminary data.</text>
</comment>
<feature type="transmembrane region" description="Helical" evidence="2">
    <location>
        <begin position="44"/>
        <end position="65"/>
    </location>
</feature>
<keyword evidence="2" id="KW-0472">Membrane</keyword>
<evidence type="ECO:0000256" key="1">
    <source>
        <dbReference type="SAM" id="MobiDB-lite"/>
    </source>
</evidence>
<dbReference type="Proteomes" id="UP000774617">
    <property type="component" value="Unassembled WGS sequence"/>
</dbReference>
<feature type="transmembrane region" description="Helical" evidence="2">
    <location>
        <begin position="649"/>
        <end position="669"/>
    </location>
</feature>
<name>A0ABQ8G6E6_9PEZI</name>
<dbReference type="PANTHER" id="PTHR37544:SF1">
    <property type="entry name" value="PHOSPHORIBOSYLAMINOIMIDAZOLE-SUCCINOCARBOXAMIDE SYNTHASE"/>
    <property type="match status" value="1"/>
</dbReference>
<evidence type="ECO:0000313" key="3">
    <source>
        <dbReference type="EMBL" id="KAH7046057.1"/>
    </source>
</evidence>
<evidence type="ECO:0000313" key="4">
    <source>
        <dbReference type="Proteomes" id="UP000774617"/>
    </source>
</evidence>
<feature type="transmembrane region" description="Helical" evidence="2">
    <location>
        <begin position="681"/>
        <end position="701"/>
    </location>
</feature>
<keyword evidence="4" id="KW-1185">Reference proteome</keyword>
<protein>
    <submittedName>
        <fullName evidence="3">Uncharacterized protein</fullName>
    </submittedName>
</protein>
<accession>A0ABQ8G6E6</accession>
<feature type="transmembrane region" description="Helical" evidence="2">
    <location>
        <begin position="529"/>
        <end position="548"/>
    </location>
</feature>
<evidence type="ECO:0000256" key="2">
    <source>
        <dbReference type="SAM" id="Phobius"/>
    </source>
</evidence>
<dbReference type="Pfam" id="PF11915">
    <property type="entry name" value="DUF3433"/>
    <property type="match status" value="2"/>
</dbReference>
<sequence length="1319" mass="144085">MQKQAAEQEYMLTELNGRSPQKTMPAQRSRPGEWVPTWLRKTRAIPLAVYCIIFLVALEALDIVVRRHHGIRADSGHATTVNAARYIPTVGIVILGFACKAIASDAKRITPWSSMSGKWSKSSHSVALDYITSIETFSIVPAARRRHWAVFTALIVGFICGALVAVANSLTYIDLFATASDHATFTRATAFDFNETLEKQPSQNLSISYTHEGQQPYAAVAAERLPNGQAAPWTKDSYVFESFTNTSTLPENATMEAQMKAFYPGWTCHPIDLVQSAGSLNLTSSLYFKANTSKQAELNCSQDTELGWSAGFGAKQKTFGWLNLTACDENGTDLRLISVLGQTTNITTPEDSDDRFNTTLVGVMCSPSFTLQDASVRVNQSTGEVVQYTLSSEAAPVDIQTSMSAIYIYLINPMDGRSQEAFATNNIGFSYNIQPRANITYVLQAVGYFVKIYDMDPFTSSLTDDQAALDVNSYLADPGKLKKAVEQQSDSIVAQVVNSLARKNTTESVEGELWIAGPKMFLRETSLRALQAFLFFIAVTCVFQSTLFRPKTVLREDPGSIAARATILAGSSRTVERAFAREAVSSERHMNHALGTKVWRLKQGANGSAMLEAARNEQNSSMDPATSHSPGTHNHDGFRPLALRFWAKWGVIATLLITMAALAVLMGLSQAHDGICKHTSIASDAFAFVPTVVFLLLGYACSGIDGSVRIMAPYKSLWNGPTEKKQPLLFNVRDSPSVWDPYRAIRNGFGIAVAASSFAILLIPAIKIVAAGLHGVQLVQKAHSIQPLIDMSFVDHLQDTFSLPVDKSAESYSYLTAQESIFTLDIEANIQSASQYTEWSMNPDFDIPVRSGILDNLVFANLTDIGGFHVEDSDLSSAEITVNVPAIAVDVACKYAPMGISASYQNCSRGEPYFTFYGHCETAACNSTMNVTSDNDYSTLFLGAYSQAPCQNFTNRFQGLTFLRYDMGYQVVFGDFQPIQRYVANTTFMNDTRTLPVTASMFNITSLPTVFAAVCYSNLTHVTVDTTFSRKSSSSSNTNTTTNVPSAWSPIRYDAATIKNISQIPNAPYWLAPLAKKKAWDHYNQYDITSDSPGQLDSPSLWPTRGSSASFFELLASYATYSSGNLSALLDPPFFVSAAQSVYTSYTTNMLTQLRPWARNESGNAAPVPVMGSVVYQEARIFQDFRSTVALEVCLGVMAVCFVWVALRFPSEALLPKSPGSVAATAALVAGSRLVEGLRREGVASVEQTEVWTTERAGLGWWEGRKEGEGSSGEGGVEEGEEWDEVGVGEKDGMRWGIDVGEGVVKGSWKEPAGRVDVE</sequence>